<reference evidence="2" key="1">
    <citation type="journal article" date="2023" name="Front. Plant Sci.">
        <title>Chromosomal-level genome assembly of Melastoma candidum provides insights into trichome evolution.</title>
        <authorList>
            <person name="Zhong Y."/>
            <person name="Wu W."/>
            <person name="Sun C."/>
            <person name="Zou P."/>
            <person name="Liu Y."/>
            <person name="Dai S."/>
            <person name="Zhou R."/>
        </authorList>
    </citation>
    <scope>NUCLEOTIDE SEQUENCE [LARGE SCALE GENOMIC DNA]</scope>
</reference>
<dbReference type="EMBL" id="CM042883">
    <property type="protein sequence ID" value="KAI4376661.1"/>
    <property type="molecule type" value="Genomic_DNA"/>
</dbReference>
<accession>A0ACB9REJ1</accession>
<evidence type="ECO:0000313" key="1">
    <source>
        <dbReference type="EMBL" id="KAI4376661.1"/>
    </source>
</evidence>
<proteinExistence type="predicted"/>
<keyword evidence="2" id="KW-1185">Reference proteome</keyword>
<gene>
    <name evidence="1" type="ORF">MLD38_014399</name>
</gene>
<organism evidence="1 2">
    <name type="scientific">Melastoma candidum</name>
    <dbReference type="NCBI Taxonomy" id="119954"/>
    <lineage>
        <taxon>Eukaryota</taxon>
        <taxon>Viridiplantae</taxon>
        <taxon>Streptophyta</taxon>
        <taxon>Embryophyta</taxon>
        <taxon>Tracheophyta</taxon>
        <taxon>Spermatophyta</taxon>
        <taxon>Magnoliopsida</taxon>
        <taxon>eudicotyledons</taxon>
        <taxon>Gunneridae</taxon>
        <taxon>Pentapetalae</taxon>
        <taxon>rosids</taxon>
        <taxon>malvids</taxon>
        <taxon>Myrtales</taxon>
        <taxon>Melastomataceae</taxon>
        <taxon>Melastomatoideae</taxon>
        <taxon>Melastomateae</taxon>
        <taxon>Melastoma</taxon>
    </lineage>
</organism>
<comment type="caution">
    <text evidence="1">The sequence shown here is derived from an EMBL/GenBank/DDBJ whole genome shotgun (WGS) entry which is preliminary data.</text>
</comment>
<name>A0ACB9REJ1_9MYRT</name>
<sequence>MEVTNRHIEVKTHVEAMPSESDFELKPLPAQPDEEQLQFTTLRGQQRDRSRQGVKCNSRSWVVVFRLAGMSWLELEVCIRLTSNSIPAGVSGLTAYSRLLEVCKLSRGRRCSSPRHPGRSVTWSDSTCSYSVVTSSDVLEPRRCAGTEKKVDLLKQKLGFDHVFNYREEPDHKSTLLSVQGHTVRAALNMLDVIYKRIKIQRFLAADDVNIYRLHLNQRRASPVEDISGLLCGDNIGKKIVEIGQE</sequence>
<evidence type="ECO:0000313" key="2">
    <source>
        <dbReference type="Proteomes" id="UP001057402"/>
    </source>
</evidence>
<dbReference type="Proteomes" id="UP001057402">
    <property type="component" value="Chromosome 4"/>
</dbReference>
<protein>
    <submittedName>
        <fullName evidence="1">Uncharacterized protein</fullName>
    </submittedName>
</protein>